<organism evidence="2 3">
    <name type="scientific">Helicobacter mehlei</name>
    <dbReference type="NCBI Taxonomy" id="2316080"/>
    <lineage>
        <taxon>Bacteria</taxon>
        <taxon>Pseudomonadati</taxon>
        <taxon>Campylobacterota</taxon>
        <taxon>Epsilonproteobacteria</taxon>
        <taxon>Campylobacterales</taxon>
        <taxon>Helicobacteraceae</taxon>
        <taxon>Helicobacter</taxon>
    </lineage>
</organism>
<proteinExistence type="predicted"/>
<dbReference type="Proteomes" id="UP000319322">
    <property type="component" value="Unassembled WGS sequence"/>
</dbReference>
<feature type="signal peptide" evidence="1">
    <location>
        <begin position="1"/>
        <end position="16"/>
    </location>
</feature>
<evidence type="ECO:0000313" key="3">
    <source>
        <dbReference type="Proteomes" id="UP000319322"/>
    </source>
</evidence>
<gene>
    <name evidence="2" type="ORF">FNE76_04470</name>
</gene>
<comment type="caution">
    <text evidence="2">The sequence shown here is derived from an EMBL/GenBank/DDBJ whole genome shotgun (WGS) entry which is preliminary data.</text>
</comment>
<dbReference type="EMBL" id="VKGC01000008">
    <property type="protein sequence ID" value="TSA84586.1"/>
    <property type="molecule type" value="Genomic_DNA"/>
</dbReference>
<sequence length="695" mass="79544">MIRLLLLALIGLNLHATESPQSPNAPFLKAATSLYDSLVNAHNSALQVALKAECDPSKMDRSFMTPQVVARRYKTWMNLAIEMIDHVPFMQRLKSLPLYPQIRGFEALHAFAMVRAKITEVGCDDALYNGAPPIKPLEAQKLFNALQDNLKFFYSLLINISKQGLGLESFLNHLIWFGSSFDYQNTLTYHLNFSSKDYNTNFKAVEDMVAKGSSPTILHLKTLMAGLDNFLFDNGDYDIASQEKRAYYKQLQTILGVSLYDMQLLKDYYAYRFDIWLKGVRTLSPSQPPAPLDRVGFYACLKDSTTDTLACQALLKNPDMDFYNYFRRVRLITFGDEPCLYLTPQNTLQNFPSKDPLCKTLQANPPQMGVVVPSNVAKAFQEAQDALIHMINEAPHDLKPFKDRLQAILQATPLAALQGPKWHHVLDYERLHLLALLSGSLNFTDFDTDTYYSGSASAPMLAYNYLHRIDFFYTPLIKAVQLGLDPSAYLHNLKQSAPHSNYPCTKDDSCTRPKNTPKSPWLEDFRSAKSGTFLVNRYKFNFSFEDLIYVKWGAPAWDEKRGYLFYGDLAKWWTPKEAPLWDLHYKKRIEAFFTNQDIYTDTLLHPEKVSADRLRTHPTACLQPQYLNKEAKATCLQIFQQHTYDPKPLQKYLKSLRLISIDNAPCVYLNSQDKLQAFKSDKTICLALQKNLTKE</sequence>
<dbReference type="RefSeq" id="WP_143928397.1">
    <property type="nucleotide sequence ID" value="NZ_VKGC01000008.1"/>
</dbReference>
<reference evidence="2" key="2">
    <citation type="submission" date="2019-07" db="EMBL/GenBank/DDBJ databases">
        <authorList>
            <person name="Papic B."/>
        </authorList>
    </citation>
    <scope>NUCLEOTIDE SEQUENCE [LARGE SCALE GENOMIC DNA]</scope>
    <source>
        <strain evidence="2">L8b</strain>
    </source>
</reference>
<protein>
    <submittedName>
        <fullName evidence="2">Glycoside hydrolase</fullName>
    </submittedName>
</protein>
<keyword evidence="1" id="KW-0732">Signal</keyword>
<accession>A0A553UWL4</accession>
<dbReference type="AlphaFoldDB" id="A0A553UWL4"/>
<keyword evidence="3" id="KW-1185">Reference proteome</keyword>
<reference evidence="2" key="1">
    <citation type="submission" date="2019-07" db="EMBL/GenBank/DDBJ databases">
        <title>Helicobacter labacensis sp. nov., Helicobacter mehlei sp. nov. and Helicobacter vulpis sp. nov., isolated from gastric mucosa of red fox (Vulpis vulpis).</title>
        <authorList>
            <person name="Kusar D."/>
            <person name="Gruntar I."/>
            <person name="Pate M."/>
            <person name="Zajc U."/>
            <person name="Ocepek M."/>
        </authorList>
    </citation>
    <scope>NUCLEOTIDE SEQUENCE [LARGE SCALE GENOMIC DNA]</scope>
    <source>
        <strain evidence="2">L8b</strain>
    </source>
</reference>
<name>A0A553UWL4_9HELI</name>
<dbReference type="GO" id="GO:0016787">
    <property type="term" value="F:hydrolase activity"/>
    <property type="evidence" value="ECO:0007669"/>
    <property type="project" value="UniProtKB-KW"/>
</dbReference>
<keyword evidence="2" id="KW-0378">Hydrolase</keyword>
<evidence type="ECO:0000313" key="2">
    <source>
        <dbReference type="EMBL" id="TSA84586.1"/>
    </source>
</evidence>
<evidence type="ECO:0000256" key="1">
    <source>
        <dbReference type="SAM" id="SignalP"/>
    </source>
</evidence>
<feature type="chain" id="PRO_5021930568" evidence="1">
    <location>
        <begin position="17"/>
        <end position="695"/>
    </location>
</feature>